<dbReference type="EMBL" id="UINC01006573">
    <property type="protein sequence ID" value="SVA28357.1"/>
    <property type="molecule type" value="Genomic_DNA"/>
</dbReference>
<dbReference type="GO" id="GO:0008115">
    <property type="term" value="F:sarcosine oxidase activity"/>
    <property type="evidence" value="ECO:0007669"/>
    <property type="project" value="TreeGrafter"/>
</dbReference>
<dbReference type="InterPro" id="IPR006076">
    <property type="entry name" value="FAD-dep_OxRdtase"/>
</dbReference>
<evidence type="ECO:0000256" key="4">
    <source>
        <dbReference type="ARBA" id="ARBA00023002"/>
    </source>
</evidence>
<evidence type="ECO:0000259" key="5">
    <source>
        <dbReference type="Pfam" id="PF01266"/>
    </source>
</evidence>
<dbReference type="Pfam" id="PF01266">
    <property type="entry name" value="DAO"/>
    <property type="match status" value="1"/>
</dbReference>
<dbReference type="InterPro" id="IPR036188">
    <property type="entry name" value="FAD/NAD-bd_sf"/>
</dbReference>
<gene>
    <name evidence="6" type="ORF">METZ01_LOCUS81211</name>
</gene>
<dbReference type="Gene3D" id="3.30.9.10">
    <property type="entry name" value="D-Amino Acid Oxidase, subunit A, domain 2"/>
    <property type="match status" value="1"/>
</dbReference>
<dbReference type="AlphaFoldDB" id="A0A381ULZ9"/>
<evidence type="ECO:0000256" key="1">
    <source>
        <dbReference type="ARBA" id="ARBA00001974"/>
    </source>
</evidence>
<feature type="domain" description="FAD dependent oxidoreductase" evidence="5">
    <location>
        <begin position="7"/>
        <end position="368"/>
    </location>
</feature>
<dbReference type="GO" id="GO:0050660">
    <property type="term" value="F:flavin adenine dinucleotide binding"/>
    <property type="evidence" value="ECO:0007669"/>
    <property type="project" value="InterPro"/>
</dbReference>
<dbReference type="SUPFAM" id="SSF51905">
    <property type="entry name" value="FAD/NAD(P)-binding domain"/>
    <property type="match status" value="1"/>
</dbReference>
<keyword evidence="4" id="KW-0560">Oxidoreductase</keyword>
<evidence type="ECO:0000313" key="6">
    <source>
        <dbReference type="EMBL" id="SVA28357.1"/>
    </source>
</evidence>
<keyword evidence="3" id="KW-0274">FAD</keyword>
<dbReference type="Gene3D" id="3.50.50.60">
    <property type="entry name" value="FAD/NAD(P)-binding domain"/>
    <property type="match status" value="1"/>
</dbReference>
<dbReference type="InterPro" id="IPR045170">
    <property type="entry name" value="MTOX"/>
</dbReference>
<sequence>MTLGSYDVVVVGAGMLGASAARHLADGGCAVALVGEGEPADHRVHDGVFASHHDIGRVSRTIDPDPVRAWLGHRAVAQFTDLAARTGIRAVYGVGHLWVEAADGLEALVAADRRFSLGCIRRSAADTMAAIPYLSLPEELDTLWEPPPAGWVDPRAYVRSEKAALEGAGATVLDALVGSVVSVDGVVEVRTESETVVGNRVLLATGAFSGFGETPAAGLDVEYALHTQRYLQLDDDEAARLAGMPSIIAKSPDPDEDFYLTPPTVDPRGRTVLKVGKPQDDHVRASATDLAAWYRTDGDPAFASRLDRTIGGLLPGLRWLDRWTTSCVTTYTPTGHPMIDALDDRVFCCIGGNGYAAKCAPALGELAAGTLLGNSWPSEVDRDLFRASFAA</sequence>
<name>A0A381ULZ9_9ZZZZ</name>
<protein>
    <recommendedName>
        <fullName evidence="5">FAD dependent oxidoreductase domain-containing protein</fullName>
    </recommendedName>
</protein>
<comment type="cofactor">
    <cofactor evidence="1">
        <name>FAD</name>
        <dbReference type="ChEBI" id="CHEBI:57692"/>
    </cofactor>
</comment>
<organism evidence="6">
    <name type="scientific">marine metagenome</name>
    <dbReference type="NCBI Taxonomy" id="408172"/>
    <lineage>
        <taxon>unclassified sequences</taxon>
        <taxon>metagenomes</taxon>
        <taxon>ecological metagenomes</taxon>
    </lineage>
</organism>
<evidence type="ECO:0000256" key="3">
    <source>
        <dbReference type="ARBA" id="ARBA00022827"/>
    </source>
</evidence>
<proteinExistence type="predicted"/>
<evidence type="ECO:0000256" key="2">
    <source>
        <dbReference type="ARBA" id="ARBA00022630"/>
    </source>
</evidence>
<accession>A0A381ULZ9</accession>
<dbReference type="PANTHER" id="PTHR10961">
    <property type="entry name" value="PEROXISOMAL SARCOSINE OXIDASE"/>
    <property type="match status" value="1"/>
</dbReference>
<dbReference type="PANTHER" id="PTHR10961:SF10">
    <property type="entry name" value="FAD DEPENDENT OXIDOREDUCTASE DOMAIN-CONTAINING PROTEIN"/>
    <property type="match status" value="1"/>
</dbReference>
<keyword evidence="2" id="KW-0285">Flavoprotein</keyword>
<reference evidence="6" key="1">
    <citation type="submission" date="2018-05" db="EMBL/GenBank/DDBJ databases">
        <authorList>
            <person name="Lanie J.A."/>
            <person name="Ng W.-L."/>
            <person name="Kazmierczak K.M."/>
            <person name="Andrzejewski T.M."/>
            <person name="Davidsen T.M."/>
            <person name="Wayne K.J."/>
            <person name="Tettelin H."/>
            <person name="Glass J.I."/>
            <person name="Rusch D."/>
            <person name="Podicherti R."/>
            <person name="Tsui H.-C.T."/>
            <person name="Winkler M.E."/>
        </authorList>
    </citation>
    <scope>NUCLEOTIDE SEQUENCE</scope>
</reference>